<dbReference type="Proteomes" id="UP000290759">
    <property type="component" value="Unassembled WGS sequence"/>
</dbReference>
<reference evidence="2 3" key="1">
    <citation type="submission" date="2018-12" db="EMBL/GenBank/DDBJ databases">
        <authorList>
            <person name="Grouzdev D.S."/>
            <person name="Krutkina M.S."/>
        </authorList>
    </citation>
    <scope>NUCLEOTIDE SEQUENCE [LARGE SCALE GENOMIC DNA]</scope>
    <source>
        <strain evidence="2 3">RmlP026</strain>
    </source>
</reference>
<gene>
    <name evidence="2" type="ORF">D3273_26280</name>
</gene>
<evidence type="ECO:0000313" key="2">
    <source>
        <dbReference type="EMBL" id="RYC29004.1"/>
    </source>
</evidence>
<sequence>MVNNLVPNGRSRRGFLKMASACSFKTCFLVGSLAVSAASGQTSSPVTVSSQLPANWRDIKDGVGGYPAGPMLEIALRRTHSDKLEMFKWRSEFIAMLSAQPGPLVEREWHSTWGLPANTGAGTWTGMTWWENQQKWQDMANVLFSTPVAEKWLQTLDMTLVFVKPLDKSFDLHTLAQSSGQVLELGLLAFPAFDGNAATGNDPAAAQTYLDALKKNGAETYRFAIYPNMTGTNGPYTVAYNKNSPPDKYGEQWYVYMASYESAETRIRLQATDEVRRAFEELTNSMVKGHSDIQVMERSTSQVCIKKSTHACSLDPDDCHVGLMGSGDTWAASCSERPQPCMTDYNVCSQISPRTCDALGGKRAESCSQTTHP</sequence>
<accession>A0A4V1RTV8</accession>
<dbReference type="RefSeq" id="WP_129229919.1">
    <property type="nucleotide sequence ID" value="NZ_QYBB01000080.1"/>
</dbReference>
<name>A0A4V1RTV8_9HYPH</name>
<evidence type="ECO:0000313" key="3">
    <source>
        <dbReference type="Proteomes" id="UP000290759"/>
    </source>
</evidence>
<dbReference type="EMBL" id="QYBB01000080">
    <property type="protein sequence ID" value="RYC29004.1"/>
    <property type="molecule type" value="Genomic_DNA"/>
</dbReference>
<reference evidence="2 3" key="2">
    <citation type="submission" date="2019-02" db="EMBL/GenBank/DDBJ databases">
        <title>'Lichenibacterium ramalinii' gen. nov. sp. nov., 'Lichenibacterium minor' gen. nov. sp. nov.</title>
        <authorList>
            <person name="Pankratov T."/>
        </authorList>
    </citation>
    <scope>NUCLEOTIDE SEQUENCE [LARGE SCALE GENOMIC DNA]</scope>
    <source>
        <strain evidence="2 3">RmlP026</strain>
    </source>
</reference>
<feature type="signal peptide" evidence="1">
    <location>
        <begin position="1"/>
        <end position="37"/>
    </location>
</feature>
<dbReference type="AlphaFoldDB" id="A0A4V1RTV8"/>
<evidence type="ECO:0000256" key="1">
    <source>
        <dbReference type="SAM" id="SignalP"/>
    </source>
</evidence>
<organism evidence="2 3">
    <name type="scientific">Lichenibacterium minor</name>
    <dbReference type="NCBI Taxonomy" id="2316528"/>
    <lineage>
        <taxon>Bacteria</taxon>
        <taxon>Pseudomonadati</taxon>
        <taxon>Pseudomonadota</taxon>
        <taxon>Alphaproteobacteria</taxon>
        <taxon>Hyphomicrobiales</taxon>
        <taxon>Lichenihabitantaceae</taxon>
        <taxon>Lichenibacterium</taxon>
    </lineage>
</organism>
<proteinExistence type="predicted"/>
<keyword evidence="3" id="KW-1185">Reference proteome</keyword>
<comment type="caution">
    <text evidence="2">The sequence shown here is derived from an EMBL/GenBank/DDBJ whole genome shotgun (WGS) entry which is preliminary data.</text>
</comment>
<keyword evidence="1" id="KW-0732">Signal</keyword>
<feature type="chain" id="PRO_5020575506" evidence="1">
    <location>
        <begin position="38"/>
        <end position="373"/>
    </location>
</feature>
<dbReference type="OrthoDB" id="8435662at2"/>
<protein>
    <submittedName>
        <fullName evidence="2">Uncharacterized protein</fullName>
    </submittedName>
</protein>